<dbReference type="SUPFAM" id="SSF52540">
    <property type="entry name" value="P-loop containing nucleoside triphosphate hydrolases"/>
    <property type="match status" value="2"/>
</dbReference>
<dbReference type="PROSITE" id="PS50893">
    <property type="entry name" value="ABC_TRANSPORTER_2"/>
    <property type="match status" value="2"/>
</dbReference>
<dbReference type="PROSITE" id="PS00211">
    <property type="entry name" value="ABC_TRANSPORTER_1"/>
    <property type="match status" value="1"/>
</dbReference>
<dbReference type="CDD" id="cd03215">
    <property type="entry name" value="ABC_Carb_Monos_II"/>
    <property type="match status" value="1"/>
</dbReference>
<keyword evidence="4 7" id="KW-0067">ATP-binding</keyword>
<keyword evidence="1" id="KW-0813">Transport</keyword>
<evidence type="ECO:0000256" key="1">
    <source>
        <dbReference type="ARBA" id="ARBA00022448"/>
    </source>
</evidence>
<dbReference type="InterPro" id="IPR003439">
    <property type="entry name" value="ABC_transporter-like_ATP-bd"/>
</dbReference>
<evidence type="ECO:0000313" key="7">
    <source>
        <dbReference type="EMBL" id="PYI56671.1"/>
    </source>
</evidence>
<evidence type="ECO:0000256" key="4">
    <source>
        <dbReference type="ARBA" id="ARBA00022840"/>
    </source>
</evidence>
<dbReference type="PANTHER" id="PTHR43790">
    <property type="entry name" value="CARBOHYDRATE TRANSPORT ATP-BINDING PROTEIN MG119-RELATED"/>
    <property type="match status" value="1"/>
</dbReference>
<dbReference type="PANTHER" id="PTHR43790:SF9">
    <property type="entry name" value="GALACTOFURANOSE TRANSPORTER ATP-BINDING PROTEIN YTFR"/>
    <property type="match status" value="1"/>
</dbReference>
<dbReference type="GO" id="GO:0005524">
    <property type="term" value="F:ATP binding"/>
    <property type="evidence" value="ECO:0007669"/>
    <property type="project" value="UniProtKB-KW"/>
</dbReference>
<accession>A0A2V5KAQ4</accession>
<keyword evidence="2" id="KW-0677">Repeat</keyword>
<feature type="domain" description="ABC transporter" evidence="6">
    <location>
        <begin position="1"/>
        <end position="239"/>
    </location>
</feature>
<name>A0A2V5KAQ4_9BACL</name>
<sequence>MEARGIDKRFGAHYALSGVSLAIEPGEVHALVGENGAGKSTFIKIVTGVYKPDGGELLCEGKSVTIADPKSARKLGINVIHQDRQLIPSFTGLENLYLGLPYPKRPFGLGVSWGSMRERAQRLAERYGIDVPLDTAAQHMSPPEKTMLEILRAMMLECRLLILDEPTAALTDREAELLFSLIGRLQAEGTAIVYVSHRMDEIFRLSDRITVLRNGRLAGTLTRAEATRDKLISLMTDGQAKSEKERAEAGRRKSAETADGPVLLKADGVATSDGKVKRASLEVRGGEVVGLFGLAGAGRTELLEAIYGLRPLAAGEVSVAGERIGRPSPKRSLDRGVVLIPEDRRGHALVMSMSIRENMTLPVLDTFSNGVAVRAGKERADVARWMEAMNVKAVGSEQTVGELSGGNQQKVVFAKALLCEPKLFLCDEPTQAVDVMTREDIHRLLRGQADNGLGVLFVSSDLTEVLEIADRIVVMHAGETIAELANDGVEPEHVLKLCYQHDKGSEASHGSDEY</sequence>
<dbReference type="EMBL" id="QJVJ01000002">
    <property type="protein sequence ID" value="PYI56671.1"/>
    <property type="molecule type" value="Genomic_DNA"/>
</dbReference>
<dbReference type="Pfam" id="PF00005">
    <property type="entry name" value="ABC_tran"/>
    <property type="match status" value="2"/>
</dbReference>
<protein>
    <submittedName>
        <fullName evidence="7">Sugar ABC transporter ATP-binding protein</fullName>
    </submittedName>
</protein>
<evidence type="ECO:0000256" key="3">
    <source>
        <dbReference type="ARBA" id="ARBA00022741"/>
    </source>
</evidence>
<proteinExistence type="predicted"/>
<keyword evidence="8" id="KW-1185">Reference proteome</keyword>
<dbReference type="AlphaFoldDB" id="A0A2V5KAQ4"/>
<gene>
    <name evidence="7" type="ORF">DLM86_05925</name>
</gene>
<dbReference type="InterPro" id="IPR017871">
    <property type="entry name" value="ABC_transporter-like_CS"/>
</dbReference>
<dbReference type="SMART" id="SM00382">
    <property type="entry name" value="AAA"/>
    <property type="match status" value="2"/>
</dbReference>
<organism evidence="7 8">
    <name type="scientific">Paenibacillus flagellatus</name>
    <dbReference type="NCBI Taxonomy" id="2211139"/>
    <lineage>
        <taxon>Bacteria</taxon>
        <taxon>Bacillati</taxon>
        <taxon>Bacillota</taxon>
        <taxon>Bacilli</taxon>
        <taxon>Bacillales</taxon>
        <taxon>Paenibacillaceae</taxon>
        <taxon>Paenibacillus</taxon>
    </lineage>
</organism>
<feature type="region of interest" description="Disordered" evidence="5">
    <location>
        <begin position="235"/>
        <end position="257"/>
    </location>
</feature>
<dbReference type="InterPro" id="IPR003593">
    <property type="entry name" value="AAA+_ATPase"/>
</dbReference>
<feature type="domain" description="ABC transporter" evidence="6">
    <location>
        <begin position="258"/>
        <end position="502"/>
    </location>
</feature>
<evidence type="ECO:0000313" key="8">
    <source>
        <dbReference type="Proteomes" id="UP000247476"/>
    </source>
</evidence>
<dbReference type="GO" id="GO:0016887">
    <property type="term" value="F:ATP hydrolysis activity"/>
    <property type="evidence" value="ECO:0007669"/>
    <property type="project" value="InterPro"/>
</dbReference>
<evidence type="ECO:0000256" key="5">
    <source>
        <dbReference type="SAM" id="MobiDB-lite"/>
    </source>
</evidence>
<dbReference type="Gene3D" id="3.40.50.300">
    <property type="entry name" value="P-loop containing nucleotide triphosphate hydrolases"/>
    <property type="match status" value="2"/>
</dbReference>
<reference evidence="7 8" key="1">
    <citation type="submission" date="2018-05" db="EMBL/GenBank/DDBJ databases">
        <title>Paenibacillus flagellatus sp. nov., isolated from selenium mineral soil.</title>
        <authorList>
            <person name="Dai X."/>
        </authorList>
    </citation>
    <scope>NUCLEOTIDE SEQUENCE [LARGE SCALE GENOMIC DNA]</scope>
    <source>
        <strain evidence="7 8">DXL2</strain>
    </source>
</reference>
<dbReference type="CDD" id="cd03216">
    <property type="entry name" value="ABC_Carb_Monos_I"/>
    <property type="match status" value="1"/>
</dbReference>
<comment type="caution">
    <text evidence="7">The sequence shown here is derived from an EMBL/GenBank/DDBJ whole genome shotgun (WGS) entry which is preliminary data.</text>
</comment>
<feature type="compositionally biased region" description="Basic and acidic residues" evidence="5">
    <location>
        <begin position="240"/>
        <end position="256"/>
    </location>
</feature>
<dbReference type="InterPro" id="IPR027417">
    <property type="entry name" value="P-loop_NTPase"/>
</dbReference>
<dbReference type="InterPro" id="IPR050107">
    <property type="entry name" value="ABC_carbohydrate_import_ATPase"/>
</dbReference>
<evidence type="ECO:0000259" key="6">
    <source>
        <dbReference type="PROSITE" id="PS50893"/>
    </source>
</evidence>
<dbReference type="OrthoDB" id="1934611at2"/>
<evidence type="ECO:0000256" key="2">
    <source>
        <dbReference type="ARBA" id="ARBA00022737"/>
    </source>
</evidence>
<keyword evidence="3" id="KW-0547">Nucleotide-binding</keyword>
<dbReference type="Proteomes" id="UP000247476">
    <property type="component" value="Unassembled WGS sequence"/>
</dbReference>